<reference evidence="1 2" key="2">
    <citation type="journal article" date="2022" name="Mol. Ecol. Resour.">
        <title>The genomes of chicory, endive, great burdock and yacon provide insights into Asteraceae paleo-polyploidization history and plant inulin production.</title>
        <authorList>
            <person name="Fan W."/>
            <person name="Wang S."/>
            <person name="Wang H."/>
            <person name="Wang A."/>
            <person name="Jiang F."/>
            <person name="Liu H."/>
            <person name="Zhao H."/>
            <person name="Xu D."/>
            <person name="Zhang Y."/>
        </authorList>
    </citation>
    <scope>NUCLEOTIDE SEQUENCE [LARGE SCALE GENOMIC DNA]</scope>
    <source>
        <strain evidence="2">cv. Yunnan</strain>
        <tissue evidence="1">Leaves</tissue>
    </source>
</reference>
<protein>
    <submittedName>
        <fullName evidence="1">Uncharacterized protein</fullName>
    </submittedName>
</protein>
<dbReference type="EMBL" id="CM042028">
    <property type="protein sequence ID" value="KAI3798475.1"/>
    <property type="molecule type" value="Genomic_DNA"/>
</dbReference>
<organism evidence="1 2">
    <name type="scientific">Smallanthus sonchifolius</name>
    <dbReference type="NCBI Taxonomy" id="185202"/>
    <lineage>
        <taxon>Eukaryota</taxon>
        <taxon>Viridiplantae</taxon>
        <taxon>Streptophyta</taxon>
        <taxon>Embryophyta</taxon>
        <taxon>Tracheophyta</taxon>
        <taxon>Spermatophyta</taxon>
        <taxon>Magnoliopsida</taxon>
        <taxon>eudicotyledons</taxon>
        <taxon>Gunneridae</taxon>
        <taxon>Pentapetalae</taxon>
        <taxon>asterids</taxon>
        <taxon>campanulids</taxon>
        <taxon>Asterales</taxon>
        <taxon>Asteraceae</taxon>
        <taxon>Asteroideae</taxon>
        <taxon>Heliantheae alliance</taxon>
        <taxon>Millerieae</taxon>
        <taxon>Smallanthus</taxon>
    </lineage>
</organism>
<accession>A0ACB9HTA5</accession>
<sequence length="80" mass="8896">MITTPLPPIHMHVFMTESSRVDKETANPPCTPEWKSKNFSGNCWENKEELICSNKCKAEGADTGICVGFTPTSCKCQKKC</sequence>
<reference evidence="2" key="1">
    <citation type="journal article" date="2022" name="Mol. Ecol. Resour.">
        <title>The genomes of chicory, endive, great burdock and yacon provide insights into Asteraceae palaeo-polyploidization history and plant inulin production.</title>
        <authorList>
            <person name="Fan W."/>
            <person name="Wang S."/>
            <person name="Wang H."/>
            <person name="Wang A."/>
            <person name="Jiang F."/>
            <person name="Liu H."/>
            <person name="Zhao H."/>
            <person name="Xu D."/>
            <person name="Zhang Y."/>
        </authorList>
    </citation>
    <scope>NUCLEOTIDE SEQUENCE [LARGE SCALE GENOMIC DNA]</scope>
    <source>
        <strain evidence="2">cv. Yunnan</strain>
    </source>
</reference>
<comment type="caution">
    <text evidence="1">The sequence shown here is derived from an EMBL/GenBank/DDBJ whole genome shotgun (WGS) entry which is preliminary data.</text>
</comment>
<proteinExistence type="predicted"/>
<evidence type="ECO:0000313" key="1">
    <source>
        <dbReference type="EMBL" id="KAI3798475.1"/>
    </source>
</evidence>
<dbReference type="Proteomes" id="UP001056120">
    <property type="component" value="Linkage Group LG11"/>
</dbReference>
<gene>
    <name evidence="1" type="ORF">L1987_33752</name>
</gene>
<keyword evidence="2" id="KW-1185">Reference proteome</keyword>
<name>A0ACB9HTA5_9ASTR</name>
<evidence type="ECO:0000313" key="2">
    <source>
        <dbReference type="Proteomes" id="UP001056120"/>
    </source>
</evidence>